<keyword evidence="2" id="KW-1185">Reference proteome</keyword>
<evidence type="ECO:0000313" key="2">
    <source>
        <dbReference type="Proteomes" id="UP000316298"/>
    </source>
</evidence>
<reference evidence="1 2" key="1">
    <citation type="submission" date="2019-06" db="EMBL/GenBank/DDBJ databases">
        <title>Sequencing the genomes of 1000 actinobacteria strains.</title>
        <authorList>
            <person name="Klenk H.-P."/>
        </authorList>
    </citation>
    <scope>NUCLEOTIDE SEQUENCE [LARGE SCALE GENOMIC DNA]</scope>
    <source>
        <strain evidence="1 2">DSM 17305</strain>
    </source>
</reference>
<dbReference type="Proteomes" id="UP000316298">
    <property type="component" value="Unassembled WGS sequence"/>
</dbReference>
<dbReference type="RefSeq" id="WP_141858496.1">
    <property type="nucleotide sequence ID" value="NZ_BAAAKA010000046.1"/>
</dbReference>
<dbReference type="SUPFAM" id="SSF141694">
    <property type="entry name" value="AF2212/PG0164-like"/>
    <property type="match status" value="1"/>
</dbReference>
<organism evidence="1 2">
    <name type="scientific">Kribbella jejuensis</name>
    <dbReference type="NCBI Taxonomy" id="236068"/>
    <lineage>
        <taxon>Bacteria</taxon>
        <taxon>Bacillati</taxon>
        <taxon>Actinomycetota</taxon>
        <taxon>Actinomycetes</taxon>
        <taxon>Propionibacteriales</taxon>
        <taxon>Kribbellaceae</taxon>
        <taxon>Kribbella</taxon>
    </lineage>
</organism>
<accession>A0A542E882</accession>
<sequence>METFESRIRVNDGGGAWVEVPPDVITALGGGGRIPVLATFDEIAYRGSIASMGGCMALGILKSIRAELGKGDGDPVTVTVERDTGERTVDVPDDLAAALAEAGLREAFDQLSYSHRREHVKAINDAKRAETRQRRIVKAVEMVRVS</sequence>
<dbReference type="OrthoDB" id="2604865at2"/>
<dbReference type="InterPro" id="IPR015018">
    <property type="entry name" value="DUF1905"/>
</dbReference>
<dbReference type="Pfam" id="PF13376">
    <property type="entry name" value="OmdA"/>
    <property type="match status" value="1"/>
</dbReference>
<gene>
    <name evidence="1" type="ORF">FB475_4471</name>
</gene>
<proteinExistence type="predicted"/>
<dbReference type="Pfam" id="PF08922">
    <property type="entry name" value="DUF1905"/>
    <property type="match status" value="1"/>
</dbReference>
<dbReference type="Gene3D" id="2.40.30.100">
    <property type="entry name" value="AF2212/PG0164-like"/>
    <property type="match status" value="1"/>
</dbReference>
<dbReference type="AlphaFoldDB" id="A0A542E882"/>
<protein>
    <submittedName>
        <fullName evidence="1">Uncharacterized protein DUF1905</fullName>
    </submittedName>
</protein>
<name>A0A542E882_9ACTN</name>
<evidence type="ECO:0000313" key="1">
    <source>
        <dbReference type="EMBL" id="TQJ11552.1"/>
    </source>
</evidence>
<dbReference type="InterPro" id="IPR037079">
    <property type="entry name" value="AF2212/PG0164-like_sf"/>
</dbReference>
<dbReference type="EMBL" id="VFMM01000002">
    <property type="protein sequence ID" value="TQJ11552.1"/>
    <property type="molecule type" value="Genomic_DNA"/>
</dbReference>
<comment type="caution">
    <text evidence="1">The sequence shown here is derived from an EMBL/GenBank/DDBJ whole genome shotgun (WGS) entry which is preliminary data.</text>
</comment>